<organism evidence="1 2">
    <name type="scientific">Pluteus cervinus</name>
    <dbReference type="NCBI Taxonomy" id="181527"/>
    <lineage>
        <taxon>Eukaryota</taxon>
        <taxon>Fungi</taxon>
        <taxon>Dikarya</taxon>
        <taxon>Basidiomycota</taxon>
        <taxon>Agaricomycotina</taxon>
        <taxon>Agaricomycetes</taxon>
        <taxon>Agaricomycetidae</taxon>
        <taxon>Agaricales</taxon>
        <taxon>Pluteineae</taxon>
        <taxon>Pluteaceae</taxon>
        <taxon>Pluteus</taxon>
    </lineage>
</organism>
<proteinExistence type="predicted"/>
<evidence type="ECO:0000313" key="1">
    <source>
        <dbReference type="EMBL" id="TFK71883.1"/>
    </source>
</evidence>
<evidence type="ECO:0000313" key="2">
    <source>
        <dbReference type="Proteomes" id="UP000308600"/>
    </source>
</evidence>
<accession>A0ACD3B1N1</accession>
<dbReference type="EMBL" id="ML208292">
    <property type="protein sequence ID" value="TFK71883.1"/>
    <property type="molecule type" value="Genomic_DNA"/>
</dbReference>
<name>A0ACD3B1N1_9AGAR</name>
<keyword evidence="2" id="KW-1185">Reference proteome</keyword>
<sequence>MVQRRRQRLPPLLLQKLAMRSASSVVVPRAAIAPLPTHITSRLAAEITDRILDELHDSKPSLSLCSVVCKSWFPRCRYHLFSDVRLTEKFVRSVESSPNAKRSIEPYIRSVALGGGWAREELDWDKIVSFFQGLQRVDRLELETWSWSYLSASSARVLLSGMGSIFQTIRTLKLTYIRFTSFQKLVSFVGRFSRLEDLMLDNVSWDQEEESQDTNIESLEAPPFGPPRQLRRISIRASPNRALLLWLLFAKDRNQDASSRMGHEHALPLRTLILPEILPSESALVARLLQASGSSLEHLELGFLTHHSDEATNLSLIRAIDLHDNDRLRYLKIHQLTLYQVSPFTPTPTRTHFDLTIPTTMPYQWFIPLLRSLHSTFIENITLGLWVSDELQLDMLPWTELVSLLEDAIFGSLRYVAIQVNGTGDDPDAVLSWLTSRTENPHTRIHVQFSDSNYH</sequence>
<gene>
    <name evidence="1" type="ORF">BDN72DRAFT_837018</name>
</gene>
<dbReference type="Proteomes" id="UP000308600">
    <property type="component" value="Unassembled WGS sequence"/>
</dbReference>
<reference evidence="1 2" key="1">
    <citation type="journal article" date="2019" name="Nat. Ecol. Evol.">
        <title>Megaphylogeny resolves global patterns of mushroom evolution.</title>
        <authorList>
            <person name="Varga T."/>
            <person name="Krizsan K."/>
            <person name="Foldi C."/>
            <person name="Dima B."/>
            <person name="Sanchez-Garcia M."/>
            <person name="Sanchez-Ramirez S."/>
            <person name="Szollosi G.J."/>
            <person name="Szarkandi J.G."/>
            <person name="Papp V."/>
            <person name="Albert L."/>
            <person name="Andreopoulos W."/>
            <person name="Angelini C."/>
            <person name="Antonin V."/>
            <person name="Barry K.W."/>
            <person name="Bougher N.L."/>
            <person name="Buchanan P."/>
            <person name="Buyck B."/>
            <person name="Bense V."/>
            <person name="Catcheside P."/>
            <person name="Chovatia M."/>
            <person name="Cooper J."/>
            <person name="Damon W."/>
            <person name="Desjardin D."/>
            <person name="Finy P."/>
            <person name="Geml J."/>
            <person name="Haridas S."/>
            <person name="Hughes K."/>
            <person name="Justo A."/>
            <person name="Karasinski D."/>
            <person name="Kautmanova I."/>
            <person name="Kiss B."/>
            <person name="Kocsube S."/>
            <person name="Kotiranta H."/>
            <person name="LaButti K.M."/>
            <person name="Lechner B.E."/>
            <person name="Liimatainen K."/>
            <person name="Lipzen A."/>
            <person name="Lukacs Z."/>
            <person name="Mihaltcheva S."/>
            <person name="Morgado L.N."/>
            <person name="Niskanen T."/>
            <person name="Noordeloos M.E."/>
            <person name="Ohm R.A."/>
            <person name="Ortiz-Santana B."/>
            <person name="Ovrebo C."/>
            <person name="Racz N."/>
            <person name="Riley R."/>
            <person name="Savchenko A."/>
            <person name="Shiryaev A."/>
            <person name="Soop K."/>
            <person name="Spirin V."/>
            <person name="Szebenyi C."/>
            <person name="Tomsovsky M."/>
            <person name="Tulloss R.E."/>
            <person name="Uehling J."/>
            <person name="Grigoriev I.V."/>
            <person name="Vagvolgyi C."/>
            <person name="Papp T."/>
            <person name="Martin F.M."/>
            <person name="Miettinen O."/>
            <person name="Hibbett D.S."/>
            <person name="Nagy L.G."/>
        </authorList>
    </citation>
    <scope>NUCLEOTIDE SEQUENCE [LARGE SCALE GENOMIC DNA]</scope>
    <source>
        <strain evidence="1 2">NL-1719</strain>
    </source>
</reference>
<protein>
    <submittedName>
        <fullName evidence="1">Uncharacterized protein</fullName>
    </submittedName>
</protein>